<name>A0ABP4AHV7_9PSEU</name>
<gene>
    <name evidence="1" type="ORF">GCM10009559_28200</name>
</gene>
<dbReference type="Proteomes" id="UP001499967">
    <property type="component" value="Unassembled WGS sequence"/>
</dbReference>
<dbReference type="SUPFAM" id="SSF54909">
    <property type="entry name" value="Dimeric alpha+beta barrel"/>
    <property type="match status" value="2"/>
</dbReference>
<dbReference type="InterPro" id="IPR011008">
    <property type="entry name" value="Dimeric_a/b-barrel"/>
</dbReference>
<accession>A0ABP4AHV7</accession>
<evidence type="ECO:0000313" key="2">
    <source>
        <dbReference type="Proteomes" id="UP001499967"/>
    </source>
</evidence>
<keyword evidence="2" id="KW-1185">Reference proteome</keyword>
<dbReference type="Gene3D" id="3.30.70.100">
    <property type="match status" value="1"/>
</dbReference>
<protein>
    <recommendedName>
        <fullName evidence="3">EthD domain-containing protein</fullName>
    </recommendedName>
</protein>
<dbReference type="EMBL" id="BAAAHP010000075">
    <property type="protein sequence ID" value="GAA0936124.1"/>
    <property type="molecule type" value="Genomic_DNA"/>
</dbReference>
<proteinExistence type="predicted"/>
<evidence type="ECO:0008006" key="3">
    <source>
        <dbReference type="Google" id="ProtNLM"/>
    </source>
</evidence>
<comment type="caution">
    <text evidence="1">The sequence shown here is derived from an EMBL/GenBank/DDBJ whole genome shotgun (WGS) entry which is preliminary data.</text>
</comment>
<organism evidence="1 2">
    <name type="scientific">Pseudonocardia zijingensis</name>
    <dbReference type="NCBI Taxonomy" id="153376"/>
    <lineage>
        <taxon>Bacteria</taxon>
        <taxon>Bacillati</taxon>
        <taxon>Actinomycetota</taxon>
        <taxon>Actinomycetes</taxon>
        <taxon>Pseudonocardiales</taxon>
        <taxon>Pseudonocardiaceae</taxon>
        <taxon>Pseudonocardia</taxon>
    </lineage>
</organism>
<sequence>MLFVLSEPGGVPLDEFHHWYDTEHAPARLRVPGIHGGHRFRAADDRSPGWLAVYPLDLAALDSPEYAVARVRSPYEQTVVDRLAVLDRRVYARIDDPGDTDDLAPGACPLLLTVGLTSTDPASLDAWYSGEHVPMLRHVPGWRRTVRYRLVEGAGPDRLAVHELDDRAAFDSPEYARAVSTPWREAVMRTISARERRLFTHHRTLG</sequence>
<reference evidence="2" key="1">
    <citation type="journal article" date="2019" name="Int. J. Syst. Evol. Microbiol.">
        <title>The Global Catalogue of Microorganisms (GCM) 10K type strain sequencing project: providing services to taxonomists for standard genome sequencing and annotation.</title>
        <authorList>
            <consortium name="The Broad Institute Genomics Platform"/>
            <consortium name="The Broad Institute Genome Sequencing Center for Infectious Disease"/>
            <person name="Wu L."/>
            <person name="Ma J."/>
        </authorList>
    </citation>
    <scope>NUCLEOTIDE SEQUENCE [LARGE SCALE GENOMIC DNA]</scope>
    <source>
        <strain evidence="2">JCM 11117</strain>
    </source>
</reference>
<evidence type="ECO:0000313" key="1">
    <source>
        <dbReference type="EMBL" id="GAA0936124.1"/>
    </source>
</evidence>